<evidence type="ECO:0000313" key="18">
    <source>
        <dbReference type="EMBL" id="JAS24346.1"/>
    </source>
</evidence>
<feature type="region of interest" description="Disordered" evidence="10">
    <location>
        <begin position="382"/>
        <end position="408"/>
    </location>
</feature>
<dbReference type="SUPFAM" id="SSF64268">
    <property type="entry name" value="PX domain"/>
    <property type="match status" value="1"/>
</dbReference>
<sequence>MSKTGGGNSVDYDQQFEEDLEKAQALSLETLALENFRMEKMKLELLRYHSTESDSANINDKERVRHTRELKRDRSVDSVKSTSSVEARSRPRPGSFNSGGPCAVRIKPPPPTGVRRNSVTINSTPSTPMLNNDLISFHSPTGTKDSHNDLDQLDLSMSVGNVNTFSTQRPFQPPGFSNVENISRDIGFDLTNLGSDISGISPLPSLNLGAPPPPGFYLPLSAPKPSFPPTYKASTHLGFNVSDLDQRKLSLPSTRLFNGNPQLKDGSSSQASLDVFKVVKKRDNSNLIDLTAFDIEPDSSQDKSVRVSVLEAFDPLLTGKDSDINQSKIYNENNVDMKDEVQSECSGSFYDAYDPFDYLNSPPSVAGSQTSDPIYAAVVKGTPLTPPPLPPRNGGSPHKYTPGKKGNRQSRLYDNVLVEKQRALHHDSDLVAFHSMVQSLREEFIYSDPYTNVGLVISPTIESTYHEGTSVKVLVYNHVKEQPVMFTCDVSSSVEHIVLHVVYELECGSAGDYVLKVWGLAEYLSSHTTLADYEYVHQCIKLEKDISLVLLHVDNLLRPLCRTIQDDNRDKMLTLDDLLPKEPVQPISFETMQILLETLEREMDRVETAALELSNTSSDASSMPPLQPRGVIQAVKAVCALLGNVETLDISHALDMFNRACSQFITQEESWARPEIVEEIGDYSVIRFQTKEGLVDSVRNTCERIRDAVQGLIETYSLAFRVDFRLIDATKLPYNKKLSSEVLDTVLLHVECLHRLSADWNHDEYLVAGQLYHGTRPVGHPVLSKTMAASQGLYNRVIFDCWLNFEGTSVCILPRECRLVLVIYGRSIAPAVEGQEEGQVNQVELGWTATQFFNYDGVLAQGSFLLSVWPPGADKRLGPAPAPGTQPHGDMHPVLGVELPDYGGQVMFPPLVKETETTSSAVFDFNSLDHNTQQQLLDITEQDTFTKPLVEDREVLWEKRHYLSTIPHALPKVFLAAHSWDYACLADLHSMLHTWTPMDPVNALQLLLPCFPDSEVRHKAVSWIRNLGSDELVDYLPQLVQALKHETFEASALARFLLERALTSPRVAHYLYWLLTQTLPGQSPQNSCEVANGDDSVCEARYYRRMQLMLRALLAISGEAPRQRFLSQQLLVKSLFEIAENVKSTKESLRLKSLISSLESLHGNIEATPTCLPLSPSLEVHGIQVRTCSYFPSNTLPLKINFNGGDNGIISAIFKVGDDLQQDMLTLQMIRIMDKLWLKEGLDLKMVTFACVPTGTKRGMIEMVTDAETLRKIQVELGLTGSFKDRPIAEWLAKHNSSALEYERAVSNFTASCAGYSVVTYVLGICDRHNDNIMLKTSGHLFHIDYGKFLGDAQMFGNFKRDRTPFVLTSDMAFVINGGDKPSARFQHFVDLCCEAFNIVRKHGNLLLNLFGLMASSGIPGVTMDAVRYVQRSLLLELSNAEAAATFARMIQSSLKSWFTQFNFFLHNLAQLRFTGDHNDGNLLSFVSRTYTMQQEGRLKSVEVYNFQKRYDTEKYYVYILKVERMNQTDPSYLFRSYKEFYEFQQKLCILFPLAKCYSLQNTSLHMGRSNIKQVAEKRKVDITRFLTSLFNMADEICHSDLVYTFFHPMLRDQKEASIHAAKLKEPKRDRSIIESNRVRGQIKLAVHYLRGTLMVMVHHVRQLPTVSSGQEPSTYVKVYLLPDPGKQTKRKTKVVRRSCHPSFMEMLEYRMPLEVVQNRTLQATVWNHDALQENEFLGGISLYLNTLDLTTETLQWYQLGNIHR</sequence>
<proteinExistence type="inferred from homology"/>
<evidence type="ECO:0000256" key="8">
    <source>
        <dbReference type="PROSITE-ProRule" id="PRU00880"/>
    </source>
</evidence>
<dbReference type="InterPro" id="IPR000341">
    <property type="entry name" value="PI3K_Ras-bd_dom"/>
</dbReference>
<feature type="domain" description="C2 PI3K-type" evidence="16">
    <location>
        <begin position="742"/>
        <end position="900"/>
    </location>
</feature>
<dbReference type="GO" id="GO:0016477">
    <property type="term" value="P:cell migration"/>
    <property type="evidence" value="ECO:0007669"/>
    <property type="project" value="TreeGrafter"/>
</dbReference>
<organism evidence="17">
    <name type="scientific">Clastoptera arizonana</name>
    <name type="common">Arizona spittle bug</name>
    <dbReference type="NCBI Taxonomy" id="38151"/>
    <lineage>
        <taxon>Eukaryota</taxon>
        <taxon>Metazoa</taxon>
        <taxon>Ecdysozoa</taxon>
        <taxon>Arthropoda</taxon>
        <taxon>Hexapoda</taxon>
        <taxon>Insecta</taxon>
        <taxon>Pterygota</taxon>
        <taxon>Neoptera</taxon>
        <taxon>Paraneoptera</taxon>
        <taxon>Hemiptera</taxon>
        <taxon>Auchenorrhyncha</taxon>
        <taxon>Cercopoidea</taxon>
        <taxon>Clastopteridae</taxon>
        <taxon>Clastoptera</taxon>
    </lineage>
</organism>
<dbReference type="Gene3D" id="2.60.40.150">
    <property type="entry name" value="C2 domain"/>
    <property type="match status" value="2"/>
</dbReference>
<dbReference type="GO" id="GO:0048015">
    <property type="term" value="P:phosphatidylinositol-mediated signaling"/>
    <property type="evidence" value="ECO:0007669"/>
    <property type="project" value="TreeGrafter"/>
</dbReference>
<evidence type="ECO:0000259" key="16">
    <source>
        <dbReference type="PROSITE" id="PS51547"/>
    </source>
</evidence>
<dbReference type="Pfam" id="PF00613">
    <property type="entry name" value="PI3Ka"/>
    <property type="match status" value="1"/>
</dbReference>
<keyword evidence="1" id="KW-0808">Transferase</keyword>
<dbReference type="SMART" id="SM00239">
    <property type="entry name" value="C2"/>
    <property type="match status" value="1"/>
</dbReference>
<dbReference type="FunFam" id="2.60.40.150:FF:000205">
    <property type="entry name" value="Uncharacterized protein, isoform A"/>
    <property type="match status" value="1"/>
</dbReference>
<dbReference type="SUPFAM" id="SSF49562">
    <property type="entry name" value="C2 domain (Calcium/lipid-binding domain, CaLB)"/>
    <property type="match status" value="2"/>
</dbReference>
<dbReference type="PROSITE" id="PS51546">
    <property type="entry name" value="PI3K_RBD"/>
    <property type="match status" value="1"/>
</dbReference>
<dbReference type="SMART" id="SM00312">
    <property type="entry name" value="PX"/>
    <property type="match status" value="1"/>
</dbReference>
<dbReference type="PROSITE" id="PS50195">
    <property type="entry name" value="PX"/>
    <property type="match status" value="1"/>
</dbReference>
<keyword evidence="9" id="KW-0175">Coiled coil</keyword>
<feature type="region of interest" description="Disordered" evidence="10">
    <location>
        <begin position="52"/>
        <end position="131"/>
    </location>
</feature>
<feature type="domain" description="PI3K-RBD" evidence="15">
    <location>
        <begin position="452"/>
        <end position="552"/>
    </location>
</feature>
<dbReference type="PANTHER" id="PTHR10048">
    <property type="entry name" value="PHOSPHATIDYLINOSITOL KINASE"/>
    <property type="match status" value="1"/>
</dbReference>
<comment type="similarity">
    <text evidence="8">Belongs to the PI3/PI4-kinase family.</text>
</comment>
<dbReference type="GO" id="GO:0035005">
    <property type="term" value="F:1-phosphatidylinositol-4-phosphate 3-kinase activity"/>
    <property type="evidence" value="ECO:0007669"/>
    <property type="project" value="UniProtKB-EC"/>
</dbReference>
<keyword evidence="5" id="KW-0443">Lipid metabolism</keyword>
<dbReference type="GO" id="GO:0035091">
    <property type="term" value="F:phosphatidylinositol binding"/>
    <property type="evidence" value="ECO:0007669"/>
    <property type="project" value="InterPro"/>
</dbReference>
<name>A0A1B6CT28_9HEMI</name>
<dbReference type="InterPro" id="IPR001683">
    <property type="entry name" value="PX_dom"/>
</dbReference>
<dbReference type="Pfam" id="PF00454">
    <property type="entry name" value="PI3_PI4_kinase"/>
    <property type="match status" value="1"/>
</dbReference>
<feature type="domain" description="C2" evidence="11">
    <location>
        <begin position="1639"/>
        <end position="1758"/>
    </location>
</feature>
<evidence type="ECO:0000259" key="11">
    <source>
        <dbReference type="PROSITE" id="PS50004"/>
    </source>
</evidence>
<dbReference type="SUPFAM" id="SSF54236">
    <property type="entry name" value="Ubiquitin-like"/>
    <property type="match status" value="1"/>
</dbReference>
<dbReference type="InterPro" id="IPR042236">
    <property type="entry name" value="PI3K_accessory_sf"/>
</dbReference>
<dbReference type="InterPro" id="IPR015433">
    <property type="entry name" value="PI3/4_kinase"/>
</dbReference>
<dbReference type="SMART" id="SM00144">
    <property type="entry name" value="PI3K_rbd"/>
    <property type="match status" value="1"/>
</dbReference>
<dbReference type="FunFam" id="1.10.1070.11:FF:000003">
    <property type="entry name" value="Phosphatidylinositol 4-phosphate 3-kinase C2 domain-containing subunit beta"/>
    <property type="match status" value="1"/>
</dbReference>
<evidence type="ECO:0000313" key="17">
    <source>
        <dbReference type="EMBL" id="JAS16620.1"/>
    </source>
</evidence>
<dbReference type="PROSITE" id="PS50290">
    <property type="entry name" value="PI3_4_KINASE_3"/>
    <property type="match status" value="1"/>
</dbReference>
<accession>A0A1B6CT28</accession>
<dbReference type="FunFam" id="3.30.1010.10:FF:000001">
    <property type="entry name" value="Phosphatidylinositol 4-phosphate 3-kinase C2 domain-containing subunit beta"/>
    <property type="match status" value="1"/>
</dbReference>
<dbReference type="PROSITE" id="PS51545">
    <property type="entry name" value="PIK_HELICAL"/>
    <property type="match status" value="1"/>
</dbReference>
<dbReference type="InterPro" id="IPR001263">
    <property type="entry name" value="PI3K_accessory_dom"/>
</dbReference>
<evidence type="ECO:0000259" key="14">
    <source>
        <dbReference type="PROSITE" id="PS51545"/>
    </source>
</evidence>
<feature type="coiled-coil region" evidence="9">
    <location>
        <begin position="589"/>
        <end position="616"/>
    </location>
</feature>
<keyword evidence="3" id="KW-0418">Kinase</keyword>
<dbReference type="CDD" id="cd05166">
    <property type="entry name" value="PI3Kc_II"/>
    <property type="match status" value="1"/>
</dbReference>
<comment type="catalytic activity">
    <reaction evidence="6">
        <text>a 1,2-diacyl-sn-glycero-3-phospho-(1D-myo-inositol) + ATP = a 1,2-diacyl-sn-glycero-3-phospho-(1D-myo-inositol-3-phosphate) + ADP + H(+)</text>
        <dbReference type="Rhea" id="RHEA:12709"/>
        <dbReference type="ChEBI" id="CHEBI:15378"/>
        <dbReference type="ChEBI" id="CHEBI:30616"/>
        <dbReference type="ChEBI" id="CHEBI:57880"/>
        <dbReference type="ChEBI" id="CHEBI:58088"/>
        <dbReference type="ChEBI" id="CHEBI:456216"/>
        <dbReference type="EC" id="2.7.1.137"/>
    </reaction>
    <physiologicalReaction direction="left-to-right" evidence="6">
        <dbReference type="Rhea" id="RHEA:12710"/>
    </physiologicalReaction>
</comment>
<evidence type="ECO:0000256" key="7">
    <source>
        <dbReference type="ARBA" id="ARBA00029297"/>
    </source>
</evidence>
<dbReference type="InterPro" id="IPR011009">
    <property type="entry name" value="Kinase-like_dom_sf"/>
</dbReference>
<evidence type="ECO:0000256" key="4">
    <source>
        <dbReference type="ARBA" id="ARBA00022840"/>
    </source>
</evidence>
<dbReference type="Pfam" id="PF00168">
    <property type="entry name" value="C2"/>
    <property type="match status" value="1"/>
</dbReference>
<dbReference type="SUPFAM" id="SSF56112">
    <property type="entry name" value="Protein kinase-like (PK-like)"/>
    <property type="match status" value="1"/>
</dbReference>
<dbReference type="PANTHER" id="PTHR10048:SF14">
    <property type="entry name" value="LD28067P"/>
    <property type="match status" value="1"/>
</dbReference>
<dbReference type="PROSITE" id="PS50004">
    <property type="entry name" value="C2"/>
    <property type="match status" value="1"/>
</dbReference>
<gene>
    <name evidence="18" type="ORF">g.35482</name>
    <name evidence="17" type="ORF">g.35489</name>
</gene>
<dbReference type="Pfam" id="PF00787">
    <property type="entry name" value="PX"/>
    <property type="match status" value="1"/>
</dbReference>
<evidence type="ECO:0000259" key="12">
    <source>
        <dbReference type="PROSITE" id="PS50195"/>
    </source>
</evidence>
<dbReference type="InterPro" id="IPR036940">
    <property type="entry name" value="PI3/4_kinase_cat_sf"/>
</dbReference>
<dbReference type="GO" id="GO:0005886">
    <property type="term" value="C:plasma membrane"/>
    <property type="evidence" value="ECO:0007669"/>
    <property type="project" value="TreeGrafter"/>
</dbReference>
<dbReference type="GO" id="GO:0005942">
    <property type="term" value="C:phosphatidylinositol 3-kinase complex"/>
    <property type="evidence" value="ECO:0007669"/>
    <property type="project" value="TreeGrafter"/>
</dbReference>
<dbReference type="InterPro" id="IPR016024">
    <property type="entry name" value="ARM-type_fold"/>
</dbReference>
<feature type="compositionally biased region" description="Polar residues" evidence="10">
    <location>
        <begin position="115"/>
        <end position="131"/>
    </location>
</feature>
<dbReference type="InterPro" id="IPR000008">
    <property type="entry name" value="C2_dom"/>
</dbReference>
<evidence type="ECO:0000259" key="15">
    <source>
        <dbReference type="PROSITE" id="PS51546"/>
    </source>
</evidence>
<dbReference type="GO" id="GO:0005737">
    <property type="term" value="C:cytoplasm"/>
    <property type="evidence" value="ECO:0007669"/>
    <property type="project" value="TreeGrafter"/>
</dbReference>
<dbReference type="PROSITE" id="PS00916">
    <property type="entry name" value="PI3_4_KINASE_2"/>
    <property type="match status" value="1"/>
</dbReference>
<dbReference type="SMART" id="SM00146">
    <property type="entry name" value="PI3Kc"/>
    <property type="match status" value="1"/>
</dbReference>
<feature type="domain" description="PI3K/PI4K catalytic" evidence="13">
    <location>
        <begin position="1184"/>
        <end position="1459"/>
    </location>
</feature>
<dbReference type="SMART" id="SM00145">
    <property type="entry name" value="PI3Ka"/>
    <property type="match status" value="1"/>
</dbReference>
<dbReference type="PROSITE" id="PS51547">
    <property type="entry name" value="C2_PI3K"/>
    <property type="match status" value="1"/>
</dbReference>
<dbReference type="Gene3D" id="3.10.20.770">
    <property type="match status" value="1"/>
</dbReference>
<protein>
    <submittedName>
        <fullName evidence="17">Uncharacterized protein</fullName>
    </submittedName>
</protein>
<dbReference type="Gene3D" id="3.30.1010.10">
    <property type="entry name" value="Phosphatidylinositol 3-kinase Catalytic Subunit, Chain A, domain 4"/>
    <property type="match status" value="1"/>
</dbReference>
<dbReference type="EMBL" id="GEDC01012952">
    <property type="protein sequence ID" value="JAS24346.1"/>
    <property type="molecule type" value="Transcribed_RNA"/>
</dbReference>
<dbReference type="GO" id="GO:0016303">
    <property type="term" value="F:1-phosphatidylinositol-3-kinase activity"/>
    <property type="evidence" value="ECO:0007669"/>
    <property type="project" value="UniProtKB-EC"/>
</dbReference>
<dbReference type="Pfam" id="PF00794">
    <property type="entry name" value="PI3K_rbd"/>
    <property type="match status" value="1"/>
</dbReference>
<dbReference type="EMBL" id="GEDC01020678">
    <property type="protein sequence ID" value="JAS16620.1"/>
    <property type="molecule type" value="Transcribed_RNA"/>
</dbReference>
<dbReference type="InterPro" id="IPR018936">
    <property type="entry name" value="PI3/4_kinase_CS"/>
</dbReference>
<reference evidence="17" key="1">
    <citation type="submission" date="2015-12" db="EMBL/GenBank/DDBJ databases">
        <title>De novo transcriptome assembly of four potential Pierce s Disease insect vectors from Arizona vineyards.</title>
        <authorList>
            <person name="Tassone E.E."/>
        </authorList>
    </citation>
    <scope>NUCLEOTIDE SEQUENCE</scope>
</reference>
<evidence type="ECO:0000256" key="10">
    <source>
        <dbReference type="SAM" id="MobiDB-lite"/>
    </source>
</evidence>
<dbReference type="SUPFAM" id="SSF48371">
    <property type="entry name" value="ARM repeat"/>
    <property type="match status" value="1"/>
</dbReference>
<dbReference type="InterPro" id="IPR002420">
    <property type="entry name" value="PI3K-type_C2_dom"/>
</dbReference>
<dbReference type="Gene3D" id="3.30.1520.10">
    <property type="entry name" value="Phox-like domain"/>
    <property type="match status" value="1"/>
</dbReference>
<feature type="domain" description="PX" evidence="12">
    <location>
        <begin position="1497"/>
        <end position="1614"/>
    </location>
</feature>
<dbReference type="Pfam" id="PF00792">
    <property type="entry name" value="PI3K_C2"/>
    <property type="match status" value="1"/>
</dbReference>
<evidence type="ECO:0000259" key="13">
    <source>
        <dbReference type="PROSITE" id="PS50290"/>
    </source>
</evidence>
<dbReference type="InterPro" id="IPR036871">
    <property type="entry name" value="PX_dom_sf"/>
</dbReference>
<evidence type="ECO:0000256" key="9">
    <source>
        <dbReference type="SAM" id="Coils"/>
    </source>
</evidence>
<dbReference type="CDD" id="cd04012">
    <property type="entry name" value="C2A_PI3K_class_II"/>
    <property type="match status" value="1"/>
</dbReference>
<dbReference type="InterPro" id="IPR035892">
    <property type="entry name" value="C2_domain_sf"/>
</dbReference>
<dbReference type="Gene3D" id="1.10.1070.11">
    <property type="entry name" value="Phosphatidylinositol 3-/4-kinase, catalytic domain"/>
    <property type="match status" value="1"/>
</dbReference>
<dbReference type="InterPro" id="IPR000403">
    <property type="entry name" value="PI3/4_kinase_cat_dom"/>
</dbReference>
<evidence type="ECO:0000256" key="2">
    <source>
        <dbReference type="ARBA" id="ARBA00022741"/>
    </source>
</evidence>
<keyword evidence="4" id="KW-0067">ATP-binding</keyword>
<keyword evidence="2" id="KW-0547">Nucleotide-binding</keyword>
<evidence type="ECO:0000256" key="6">
    <source>
        <dbReference type="ARBA" id="ARBA00023985"/>
    </source>
</evidence>
<dbReference type="InterPro" id="IPR029071">
    <property type="entry name" value="Ubiquitin-like_domsf"/>
</dbReference>
<dbReference type="Gene3D" id="1.25.40.70">
    <property type="entry name" value="Phosphatidylinositol 3-kinase, accessory domain (PIK)"/>
    <property type="match status" value="1"/>
</dbReference>
<dbReference type="FunFam" id="1.25.40.70:FF:000014">
    <property type="entry name" value="Phosphatidylinositol-4-phosphate 3-kinase C2 domain-containing subunit beta"/>
    <property type="match status" value="1"/>
</dbReference>
<comment type="catalytic activity">
    <reaction evidence="7">
        <text>a 1,2-diacyl-sn-glycero-3-phospho-(1D-myo-inositol 4-phosphate) + ATP = a 1,2-diacyl-sn-glycero-3-phospho-(1D-myo-inositol-3,4-bisphosphate) + ADP + H(+)</text>
        <dbReference type="Rhea" id="RHEA:18373"/>
        <dbReference type="ChEBI" id="CHEBI:15378"/>
        <dbReference type="ChEBI" id="CHEBI:30616"/>
        <dbReference type="ChEBI" id="CHEBI:57658"/>
        <dbReference type="ChEBI" id="CHEBI:58178"/>
        <dbReference type="ChEBI" id="CHEBI:456216"/>
        <dbReference type="EC" id="2.7.1.154"/>
    </reaction>
    <physiologicalReaction direction="left-to-right" evidence="7">
        <dbReference type="Rhea" id="RHEA:18374"/>
    </physiologicalReaction>
</comment>
<dbReference type="FunFam" id="3.30.1520.10:FF:000006">
    <property type="entry name" value="Phosphatidylinositol 4-phosphate 3-kinase C2 domain-containing subunit alpha"/>
    <property type="match status" value="1"/>
</dbReference>
<dbReference type="CDD" id="cd08381">
    <property type="entry name" value="C2B_PI3K_class_II"/>
    <property type="match status" value="1"/>
</dbReference>
<evidence type="ECO:0000256" key="3">
    <source>
        <dbReference type="ARBA" id="ARBA00022777"/>
    </source>
</evidence>
<dbReference type="GO" id="GO:0043491">
    <property type="term" value="P:phosphatidylinositol 3-kinase/protein kinase B signal transduction"/>
    <property type="evidence" value="ECO:0007669"/>
    <property type="project" value="TreeGrafter"/>
</dbReference>
<feature type="domain" description="PIK helical" evidence="14">
    <location>
        <begin position="922"/>
        <end position="1100"/>
    </location>
</feature>
<evidence type="ECO:0000256" key="5">
    <source>
        <dbReference type="ARBA" id="ARBA00023098"/>
    </source>
</evidence>
<evidence type="ECO:0000256" key="1">
    <source>
        <dbReference type="ARBA" id="ARBA00022679"/>
    </source>
</evidence>
<dbReference type="GO" id="GO:0005524">
    <property type="term" value="F:ATP binding"/>
    <property type="evidence" value="ECO:0007669"/>
    <property type="project" value="UniProtKB-KW"/>
</dbReference>